<feature type="binding site" evidence="8">
    <location>
        <begin position="123"/>
        <end position="126"/>
    </location>
    <ligand>
        <name>GTP</name>
        <dbReference type="ChEBI" id="CHEBI:37565"/>
        <label>1</label>
    </ligand>
</feature>
<evidence type="ECO:0000259" key="11">
    <source>
        <dbReference type="Pfam" id="PF14714"/>
    </source>
</evidence>
<dbReference type="HAMAP" id="MF_00195">
    <property type="entry name" value="GTPase_Der"/>
    <property type="match status" value="1"/>
</dbReference>
<dbReference type="InterPro" id="IPR027417">
    <property type="entry name" value="P-loop_NTPase"/>
</dbReference>
<feature type="binding site" evidence="8">
    <location>
        <begin position="9"/>
        <end position="16"/>
    </location>
    <ligand>
        <name>GTP</name>
        <dbReference type="ChEBI" id="CHEBI:37565"/>
        <label>1</label>
    </ligand>
</feature>
<feature type="binding site" evidence="8">
    <location>
        <begin position="56"/>
        <end position="60"/>
    </location>
    <ligand>
        <name>GTP</name>
        <dbReference type="ChEBI" id="CHEBI:37565"/>
        <label>1</label>
    </ligand>
</feature>
<dbReference type="NCBIfam" id="TIGR03594">
    <property type="entry name" value="GTPase_EngA"/>
    <property type="match status" value="1"/>
</dbReference>
<evidence type="ECO:0000313" key="13">
    <source>
        <dbReference type="Proteomes" id="UP000294349"/>
    </source>
</evidence>
<dbReference type="Pfam" id="PF01926">
    <property type="entry name" value="MMR_HSR1"/>
    <property type="match status" value="2"/>
</dbReference>
<evidence type="ECO:0000256" key="9">
    <source>
        <dbReference type="RuleBase" id="RU004481"/>
    </source>
</evidence>
<dbReference type="GO" id="GO:0042254">
    <property type="term" value="P:ribosome biogenesis"/>
    <property type="evidence" value="ECO:0007669"/>
    <property type="project" value="UniProtKB-KW"/>
</dbReference>
<dbReference type="AlphaFoldDB" id="A0A451DC14"/>
<dbReference type="GO" id="GO:0005525">
    <property type="term" value="F:GTP binding"/>
    <property type="evidence" value="ECO:0007669"/>
    <property type="project" value="UniProtKB-UniRule"/>
</dbReference>
<evidence type="ECO:0000256" key="2">
    <source>
        <dbReference type="ARBA" id="ARBA00020953"/>
    </source>
</evidence>
<feature type="domain" description="GTPase Der C-terminal KH-domain-like" evidence="11">
    <location>
        <begin position="366"/>
        <end position="445"/>
    </location>
</feature>
<keyword evidence="6 8" id="KW-0342">GTP-binding</keyword>
<evidence type="ECO:0000256" key="5">
    <source>
        <dbReference type="ARBA" id="ARBA00022741"/>
    </source>
</evidence>
<feature type="domain" description="G" evidence="10">
    <location>
        <begin position="5"/>
        <end position="124"/>
    </location>
</feature>
<dbReference type="Proteomes" id="UP000294349">
    <property type="component" value="Chromosome"/>
</dbReference>
<accession>A0A451DC14</accession>
<organism evidence="12 13">
    <name type="scientific">Buchnera aphidicola</name>
    <name type="common">Cinara laricifoliae</name>
    <dbReference type="NCBI Taxonomy" id="2518977"/>
    <lineage>
        <taxon>Bacteria</taxon>
        <taxon>Pseudomonadati</taxon>
        <taxon>Pseudomonadota</taxon>
        <taxon>Gammaproteobacteria</taxon>
        <taxon>Enterobacterales</taxon>
        <taxon>Erwiniaceae</taxon>
        <taxon>Buchnera</taxon>
    </lineage>
</organism>
<dbReference type="Gene3D" id="3.30.300.20">
    <property type="match status" value="1"/>
</dbReference>
<dbReference type="RefSeq" id="WP_154061753.1">
    <property type="nucleotide sequence ID" value="NZ_LR217717.1"/>
</dbReference>
<dbReference type="EMBL" id="LR217717">
    <property type="protein sequence ID" value="VFP83877.1"/>
    <property type="molecule type" value="Genomic_DNA"/>
</dbReference>
<name>A0A451DC14_9GAMM</name>
<gene>
    <name evidence="8 12" type="primary">der</name>
    <name evidence="12" type="ORF">BUCILAFE3058_409</name>
</gene>
<evidence type="ECO:0000259" key="10">
    <source>
        <dbReference type="Pfam" id="PF01926"/>
    </source>
</evidence>
<dbReference type="GO" id="GO:0043022">
    <property type="term" value="F:ribosome binding"/>
    <property type="evidence" value="ECO:0007669"/>
    <property type="project" value="TreeGrafter"/>
</dbReference>
<evidence type="ECO:0000313" key="12">
    <source>
        <dbReference type="EMBL" id="VFP83877.1"/>
    </source>
</evidence>
<dbReference type="InterPro" id="IPR006073">
    <property type="entry name" value="GTP-bd"/>
</dbReference>
<evidence type="ECO:0000256" key="7">
    <source>
        <dbReference type="ARBA" id="ARBA00032345"/>
    </source>
</evidence>
<dbReference type="PANTHER" id="PTHR43834:SF6">
    <property type="entry name" value="GTPASE DER"/>
    <property type="match status" value="1"/>
</dbReference>
<comment type="function">
    <text evidence="8 9">GTPase that plays an essential role in the late steps of ribosome biogenesis.</text>
</comment>
<evidence type="ECO:0000256" key="6">
    <source>
        <dbReference type="ARBA" id="ARBA00023134"/>
    </source>
</evidence>
<evidence type="ECO:0000256" key="8">
    <source>
        <dbReference type="HAMAP-Rule" id="MF_00195"/>
    </source>
</evidence>
<dbReference type="InterPro" id="IPR015946">
    <property type="entry name" value="KH_dom-like_a/b"/>
</dbReference>
<evidence type="ECO:0000256" key="4">
    <source>
        <dbReference type="ARBA" id="ARBA00022737"/>
    </source>
</evidence>
<dbReference type="Pfam" id="PF14714">
    <property type="entry name" value="KH_dom-like"/>
    <property type="match status" value="1"/>
</dbReference>
<sequence>MIPIIALIGQSNVGKSSLFNLLTKSKNSLISKSHQTTRDINYGYFLIKNNQFCIADTAGISFFRKEEKKNIIQTESYKKTKIAIQKSNFIIFIVDAYIGITKLDYFILKKIRKSNKPFILLINKIDRTNLNDKIIDFYNFGIKNICKISVLHRIGINKFLKKIHLFWKKLNFSKLNNIPLIKKKNNIKIKICFIGKTNVGKSTIINKLLNYNRIITSSIPGTTRDSITESLTINNIEYVLTDTAGIIKKNKQHSFLEYISIKKSFNIIKFNHIIVIVIDAYIGVCAQDLSIINKIINFGCPFFILLNKWDLIALDKKKIIKSIIYNRLRFIKNVAIITISALYKIGFKKILKQIKIIYKESLSTFSSSYLTKIVNQAVMQHPLSMGATGKIIRLKYAHCVNKNPILIIIHGTRTQYISLTYKKYLMHFLQQALHIPNTPIQIYFKNNINPYISKNNNTNY</sequence>
<comment type="similarity">
    <text evidence="1 8 9">Belongs to the TRAFAC class TrmE-Era-EngA-EngB-Septin-like GTPase superfamily. EngA (Der) GTPase family.</text>
</comment>
<reference evidence="12 13" key="1">
    <citation type="submission" date="2019-02" db="EMBL/GenBank/DDBJ databases">
        <authorList>
            <person name="Manzano-Marin A."/>
            <person name="Manzano-Marin A."/>
        </authorList>
    </citation>
    <scope>NUCLEOTIDE SEQUENCE [LARGE SCALE GENOMIC DNA]</scope>
    <source>
        <strain evidence="12 13">BuCilaricifoliae</strain>
    </source>
</reference>
<proteinExistence type="inferred from homology"/>
<dbReference type="PANTHER" id="PTHR43834">
    <property type="entry name" value="GTPASE DER"/>
    <property type="match status" value="1"/>
</dbReference>
<dbReference type="OrthoDB" id="9805918at2"/>
<dbReference type="PIRSF" id="PIRSF006485">
    <property type="entry name" value="GTP-binding_EngA"/>
    <property type="match status" value="1"/>
</dbReference>
<dbReference type="InterPro" id="IPR016484">
    <property type="entry name" value="GTPase_Der"/>
</dbReference>
<dbReference type="InterPro" id="IPR032859">
    <property type="entry name" value="KH_dom-like"/>
</dbReference>
<dbReference type="InterPro" id="IPR005225">
    <property type="entry name" value="Small_GTP-bd"/>
</dbReference>
<feature type="domain" description="G" evidence="10">
    <location>
        <begin position="190"/>
        <end position="308"/>
    </location>
</feature>
<feature type="binding site" evidence="8">
    <location>
        <begin position="307"/>
        <end position="310"/>
    </location>
    <ligand>
        <name>GTP</name>
        <dbReference type="ChEBI" id="CHEBI:37565"/>
        <label>2</label>
    </ligand>
</feature>
<evidence type="ECO:0000256" key="1">
    <source>
        <dbReference type="ARBA" id="ARBA00008279"/>
    </source>
</evidence>
<keyword evidence="3 8" id="KW-0690">Ribosome biogenesis</keyword>
<keyword evidence="5 8" id="KW-0547">Nucleotide-binding</keyword>
<feature type="binding site" evidence="8">
    <location>
        <begin position="242"/>
        <end position="246"/>
    </location>
    <ligand>
        <name>GTP</name>
        <dbReference type="ChEBI" id="CHEBI:37565"/>
        <label>2</label>
    </ligand>
</feature>
<evidence type="ECO:0000256" key="3">
    <source>
        <dbReference type="ARBA" id="ARBA00022517"/>
    </source>
</evidence>
<protein>
    <recommendedName>
        <fullName evidence="2 8">GTPase Der</fullName>
    </recommendedName>
    <alternativeName>
        <fullName evidence="7 8">GTP-binding protein EngA</fullName>
    </alternativeName>
</protein>
<dbReference type="Gene3D" id="3.40.50.300">
    <property type="entry name" value="P-loop containing nucleotide triphosphate hydrolases"/>
    <property type="match status" value="2"/>
</dbReference>
<dbReference type="SUPFAM" id="SSF52540">
    <property type="entry name" value="P-loop containing nucleoside triphosphate hydrolases"/>
    <property type="match status" value="2"/>
</dbReference>
<dbReference type="NCBIfam" id="TIGR00231">
    <property type="entry name" value="small_GTP"/>
    <property type="match status" value="2"/>
</dbReference>
<keyword evidence="4 9" id="KW-0677">Repeat</keyword>
<feature type="binding site" evidence="8">
    <location>
        <begin position="195"/>
        <end position="202"/>
    </location>
    <ligand>
        <name>GTP</name>
        <dbReference type="ChEBI" id="CHEBI:37565"/>
        <label>2</label>
    </ligand>
</feature>
<comment type="subunit">
    <text evidence="8">Associates with the 50S ribosomal subunit.</text>
</comment>